<dbReference type="Proteomes" id="UP001596435">
    <property type="component" value="Unassembled WGS sequence"/>
</dbReference>
<keyword evidence="2" id="KW-1133">Transmembrane helix</keyword>
<protein>
    <submittedName>
        <fullName evidence="3">Uncharacterized protein</fullName>
    </submittedName>
</protein>
<reference evidence="4" key="1">
    <citation type="journal article" date="2019" name="Int. J. Syst. Evol. Microbiol.">
        <title>The Global Catalogue of Microorganisms (GCM) 10K type strain sequencing project: providing services to taxonomists for standard genome sequencing and annotation.</title>
        <authorList>
            <consortium name="The Broad Institute Genomics Platform"/>
            <consortium name="The Broad Institute Genome Sequencing Center for Infectious Disease"/>
            <person name="Wu L."/>
            <person name="Ma J."/>
        </authorList>
    </citation>
    <scope>NUCLEOTIDE SEQUENCE [LARGE SCALE GENOMIC DNA]</scope>
    <source>
        <strain evidence="4">CGMCC 1.12859</strain>
    </source>
</reference>
<keyword evidence="2" id="KW-0812">Transmembrane</keyword>
<sequence length="97" mass="10390">MRAGGISRTAMRFRTAGRRHLTRWLVPAVLVSAIGLPVLADWLIGPGPVGEGATLGMLAAGWWGLGLVPVHSDRGRTGPARRPRPAERPAREPVPQE</sequence>
<comment type="caution">
    <text evidence="3">The sequence shown here is derived from an EMBL/GenBank/DDBJ whole genome shotgun (WGS) entry which is preliminary data.</text>
</comment>
<dbReference type="EMBL" id="JBHTAJ010000027">
    <property type="protein sequence ID" value="MFC7181081.1"/>
    <property type="molecule type" value="Genomic_DNA"/>
</dbReference>
<organism evidence="3 4">
    <name type="scientific">Kitasatospora paranensis</name>
    <dbReference type="NCBI Taxonomy" id="258053"/>
    <lineage>
        <taxon>Bacteria</taxon>
        <taxon>Bacillati</taxon>
        <taxon>Actinomycetota</taxon>
        <taxon>Actinomycetes</taxon>
        <taxon>Kitasatosporales</taxon>
        <taxon>Streptomycetaceae</taxon>
        <taxon>Kitasatospora</taxon>
    </lineage>
</organism>
<name>A0ABW2FUY4_9ACTN</name>
<proteinExistence type="predicted"/>
<dbReference type="RefSeq" id="WP_345707548.1">
    <property type="nucleotide sequence ID" value="NZ_BAABKV010000001.1"/>
</dbReference>
<gene>
    <name evidence="3" type="ORF">ACFQMG_16105</name>
</gene>
<feature type="transmembrane region" description="Helical" evidence="2">
    <location>
        <begin position="21"/>
        <end position="40"/>
    </location>
</feature>
<keyword evidence="2" id="KW-0472">Membrane</keyword>
<accession>A0ABW2FUY4</accession>
<keyword evidence="4" id="KW-1185">Reference proteome</keyword>
<evidence type="ECO:0000256" key="2">
    <source>
        <dbReference type="SAM" id="Phobius"/>
    </source>
</evidence>
<evidence type="ECO:0000256" key="1">
    <source>
        <dbReference type="SAM" id="MobiDB-lite"/>
    </source>
</evidence>
<feature type="transmembrane region" description="Helical" evidence="2">
    <location>
        <begin position="52"/>
        <end position="72"/>
    </location>
</feature>
<feature type="region of interest" description="Disordered" evidence="1">
    <location>
        <begin position="72"/>
        <end position="97"/>
    </location>
</feature>
<evidence type="ECO:0000313" key="4">
    <source>
        <dbReference type="Proteomes" id="UP001596435"/>
    </source>
</evidence>
<evidence type="ECO:0000313" key="3">
    <source>
        <dbReference type="EMBL" id="MFC7181081.1"/>
    </source>
</evidence>